<protein>
    <submittedName>
        <fullName evidence="2">Uncharacterized protein</fullName>
    </submittedName>
</protein>
<sequence>MGIAPLTPISAKQTSTTGKSKEDTEYSLKPQAPLYVRPNSTLSNVLPYNGGHPLSPKVSNHHITANHMPPPNITERPQPPPFPPATLSPHNNHTISICNQTSPVSSSFHSEPYMNTCYPIYPYVSIPTTVYPPP</sequence>
<dbReference type="EMBL" id="CAMAPF010000031">
    <property type="protein sequence ID" value="CAH9077924.1"/>
    <property type="molecule type" value="Genomic_DNA"/>
</dbReference>
<dbReference type="Proteomes" id="UP001152523">
    <property type="component" value="Unassembled WGS sequence"/>
</dbReference>
<proteinExistence type="predicted"/>
<accession>A0AAV0CIA3</accession>
<evidence type="ECO:0000256" key="1">
    <source>
        <dbReference type="SAM" id="MobiDB-lite"/>
    </source>
</evidence>
<name>A0AAV0CIA3_9ASTE</name>
<evidence type="ECO:0000313" key="3">
    <source>
        <dbReference type="Proteomes" id="UP001152523"/>
    </source>
</evidence>
<gene>
    <name evidence="2" type="ORF">CEPIT_LOCUS6363</name>
</gene>
<feature type="region of interest" description="Disordered" evidence="1">
    <location>
        <begin position="51"/>
        <end position="94"/>
    </location>
</feature>
<organism evidence="2 3">
    <name type="scientific">Cuscuta epithymum</name>
    <dbReference type="NCBI Taxonomy" id="186058"/>
    <lineage>
        <taxon>Eukaryota</taxon>
        <taxon>Viridiplantae</taxon>
        <taxon>Streptophyta</taxon>
        <taxon>Embryophyta</taxon>
        <taxon>Tracheophyta</taxon>
        <taxon>Spermatophyta</taxon>
        <taxon>Magnoliopsida</taxon>
        <taxon>eudicotyledons</taxon>
        <taxon>Gunneridae</taxon>
        <taxon>Pentapetalae</taxon>
        <taxon>asterids</taxon>
        <taxon>lamiids</taxon>
        <taxon>Solanales</taxon>
        <taxon>Convolvulaceae</taxon>
        <taxon>Cuscuteae</taxon>
        <taxon>Cuscuta</taxon>
        <taxon>Cuscuta subgen. Cuscuta</taxon>
    </lineage>
</organism>
<keyword evidence="3" id="KW-1185">Reference proteome</keyword>
<feature type="region of interest" description="Disordered" evidence="1">
    <location>
        <begin position="1"/>
        <end position="34"/>
    </location>
</feature>
<evidence type="ECO:0000313" key="2">
    <source>
        <dbReference type="EMBL" id="CAH9077924.1"/>
    </source>
</evidence>
<dbReference type="AlphaFoldDB" id="A0AAV0CIA3"/>
<comment type="caution">
    <text evidence="2">The sequence shown here is derived from an EMBL/GenBank/DDBJ whole genome shotgun (WGS) entry which is preliminary data.</text>
</comment>
<reference evidence="2" key="1">
    <citation type="submission" date="2022-07" db="EMBL/GenBank/DDBJ databases">
        <authorList>
            <person name="Macas J."/>
            <person name="Novak P."/>
            <person name="Neumann P."/>
        </authorList>
    </citation>
    <scope>NUCLEOTIDE SEQUENCE</scope>
</reference>
<feature type="compositionally biased region" description="Pro residues" evidence="1">
    <location>
        <begin position="68"/>
        <end position="86"/>
    </location>
</feature>